<dbReference type="PANTHER" id="PTHR24103">
    <property type="entry name" value="E3 UBIQUITIN-PROTEIN LIGASE TRIM"/>
    <property type="match status" value="1"/>
</dbReference>
<dbReference type="InterPro" id="IPR001841">
    <property type="entry name" value="Znf_RING"/>
</dbReference>
<dbReference type="Pfam" id="PF13445">
    <property type="entry name" value="zf-RING_UBOX"/>
    <property type="match status" value="1"/>
</dbReference>
<dbReference type="Proteomes" id="UP000694395">
    <property type="component" value="Chromosome 2"/>
</dbReference>
<dbReference type="Gene3D" id="3.30.40.10">
    <property type="entry name" value="Zinc/RING finger domain, C3HC4 (zinc finger)"/>
    <property type="match status" value="1"/>
</dbReference>
<dbReference type="Gene3D" id="3.30.160.60">
    <property type="entry name" value="Classic Zinc Finger"/>
    <property type="match status" value="1"/>
</dbReference>
<dbReference type="InterPro" id="IPR013083">
    <property type="entry name" value="Znf_RING/FYVE/PHD"/>
</dbReference>
<feature type="domain" description="B box-type" evidence="6">
    <location>
        <begin position="78"/>
        <end position="119"/>
    </location>
</feature>
<reference evidence="7" key="2">
    <citation type="submission" date="2025-08" db="UniProtKB">
        <authorList>
            <consortium name="Ensembl"/>
        </authorList>
    </citation>
    <scope>IDENTIFICATION</scope>
</reference>
<evidence type="ECO:0000256" key="4">
    <source>
        <dbReference type="PROSITE-ProRule" id="PRU00024"/>
    </source>
</evidence>
<evidence type="ECO:0000313" key="7">
    <source>
        <dbReference type="Ensembl" id="ENSOMYP00000062899.2"/>
    </source>
</evidence>
<sequence>MASGSSLPEDRFSCPICCDIFRDPVVLACGHSFCEVCQQEYWADKKPWKCPVCRRRFPVAMTQPPRNLERRQRRASSGSEVLCSLHGEKFKLFCLKDKQPVCLVCRDSKVHKSHDCVPVDEVVQDLKEELHTALKPLQKNLEVFNNVKLACDKTAEHMKSQVQHTEKQIRKEFEKLHQFLRDEENQLSRVNHGCYSYKRSVLYWENLPIRKVSCFKCNAFCYVKNCIFFLIKNKLTVKLSNLMW</sequence>
<proteinExistence type="predicted"/>
<dbReference type="InterPro" id="IPR050143">
    <property type="entry name" value="TRIM/RBCC"/>
</dbReference>
<evidence type="ECO:0000256" key="3">
    <source>
        <dbReference type="ARBA" id="ARBA00022833"/>
    </source>
</evidence>
<evidence type="ECO:0000259" key="6">
    <source>
        <dbReference type="PROSITE" id="PS50119"/>
    </source>
</evidence>
<protein>
    <recommendedName>
        <fullName evidence="9">RING-type domain-containing protein</fullName>
    </recommendedName>
</protein>
<reference evidence="7" key="3">
    <citation type="submission" date="2025-09" db="UniProtKB">
        <authorList>
            <consortium name="Ensembl"/>
        </authorList>
    </citation>
    <scope>IDENTIFICATION</scope>
</reference>
<dbReference type="GeneTree" id="ENSGT00970000193390"/>
<dbReference type="AlphaFoldDB" id="A0A8C7S7Y7"/>
<evidence type="ECO:0000259" key="5">
    <source>
        <dbReference type="PROSITE" id="PS50089"/>
    </source>
</evidence>
<evidence type="ECO:0000313" key="8">
    <source>
        <dbReference type="Proteomes" id="UP000694395"/>
    </source>
</evidence>
<dbReference type="SMART" id="SM00184">
    <property type="entry name" value="RING"/>
    <property type="match status" value="1"/>
</dbReference>
<dbReference type="SUPFAM" id="SSF57845">
    <property type="entry name" value="B-box zinc-binding domain"/>
    <property type="match status" value="1"/>
</dbReference>
<keyword evidence="1" id="KW-0479">Metal-binding</keyword>
<organism evidence="7 8">
    <name type="scientific">Oncorhynchus mykiss</name>
    <name type="common">Rainbow trout</name>
    <name type="synonym">Salmo gairdneri</name>
    <dbReference type="NCBI Taxonomy" id="8022"/>
    <lineage>
        <taxon>Eukaryota</taxon>
        <taxon>Metazoa</taxon>
        <taxon>Chordata</taxon>
        <taxon>Craniata</taxon>
        <taxon>Vertebrata</taxon>
        <taxon>Euteleostomi</taxon>
        <taxon>Actinopterygii</taxon>
        <taxon>Neopterygii</taxon>
        <taxon>Teleostei</taxon>
        <taxon>Protacanthopterygii</taxon>
        <taxon>Salmoniformes</taxon>
        <taxon>Salmonidae</taxon>
        <taxon>Salmoninae</taxon>
        <taxon>Oncorhynchus</taxon>
    </lineage>
</organism>
<keyword evidence="2 4" id="KW-0863">Zinc-finger</keyword>
<dbReference type="SUPFAM" id="SSF57850">
    <property type="entry name" value="RING/U-box"/>
    <property type="match status" value="1"/>
</dbReference>
<feature type="domain" description="RING-type" evidence="5">
    <location>
        <begin position="14"/>
        <end position="54"/>
    </location>
</feature>
<keyword evidence="3" id="KW-0862">Zinc</keyword>
<keyword evidence="8" id="KW-1185">Reference proteome</keyword>
<dbReference type="SMART" id="SM00336">
    <property type="entry name" value="BBOX"/>
    <property type="match status" value="1"/>
</dbReference>
<evidence type="ECO:0008006" key="9">
    <source>
        <dbReference type="Google" id="ProtNLM"/>
    </source>
</evidence>
<evidence type="ECO:0000256" key="2">
    <source>
        <dbReference type="ARBA" id="ARBA00022771"/>
    </source>
</evidence>
<dbReference type="GO" id="GO:0008270">
    <property type="term" value="F:zinc ion binding"/>
    <property type="evidence" value="ECO:0007669"/>
    <property type="project" value="UniProtKB-KW"/>
</dbReference>
<accession>A0A8C7S7Y7</accession>
<evidence type="ECO:0000256" key="1">
    <source>
        <dbReference type="ARBA" id="ARBA00022723"/>
    </source>
</evidence>
<reference evidence="7" key="1">
    <citation type="submission" date="2020-07" db="EMBL/GenBank/DDBJ databases">
        <title>A long reads based de novo assembly of the rainbow trout Arlee double haploid line genome.</title>
        <authorList>
            <person name="Gao G."/>
            <person name="Palti Y."/>
        </authorList>
    </citation>
    <scope>NUCLEOTIDE SEQUENCE [LARGE SCALE GENOMIC DNA]</scope>
</reference>
<dbReference type="PROSITE" id="PS50119">
    <property type="entry name" value="ZF_BBOX"/>
    <property type="match status" value="1"/>
</dbReference>
<name>A0A8C7S7Y7_ONCMY</name>
<dbReference type="InterPro" id="IPR027370">
    <property type="entry name" value="Znf-RING_euk"/>
</dbReference>
<dbReference type="Ensembl" id="ENSOMYT00000068490.2">
    <property type="protein sequence ID" value="ENSOMYP00000062899.2"/>
    <property type="gene ID" value="ENSOMYG00000029084.2"/>
</dbReference>
<dbReference type="Pfam" id="PF00643">
    <property type="entry name" value="zf-B_box"/>
    <property type="match status" value="1"/>
</dbReference>
<dbReference type="InterPro" id="IPR000315">
    <property type="entry name" value="Znf_B-box"/>
</dbReference>
<dbReference type="PROSITE" id="PS50089">
    <property type="entry name" value="ZF_RING_2"/>
    <property type="match status" value="1"/>
</dbReference>